<dbReference type="InterPro" id="IPR051410">
    <property type="entry name" value="Ferric/Cupric_Reductase"/>
</dbReference>
<keyword evidence="5" id="KW-0249">Electron transport</keyword>
<feature type="transmembrane region" description="Helical" evidence="12">
    <location>
        <begin position="103"/>
        <end position="124"/>
    </location>
</feature>
<keyword evidence="10" id="KW-0325">Glycoprotein</keyword>
<dbReference type="Gene3D" id="3.40.50.80">
    <property type="entry name" value="Nucleotide-binding domain of ferredoxin-NADP reductase (FNR) module"/>
    <property type="match status" value="2"/>
</dbReference>
<keyword evidence="9 12" id="KW-0472">Membrane</keyword>
<proteinExistence type="inferred from homology"/>
<feature type="transmembrane region" description="Helical" evidence="12">
    <location>
        <begin position="279"/>
        <end position="296"/>
    </location>
</feature>
<keyword evidence="15" id="KW-1185">Reference proteome</keyword>
<evidence type="ECO:0000256" key="11">
    <source>
        <dbReference type="SAM" id="MobiDB-lite"/>
    </source>
</evidence>
<dbReference type="InterPro" id="IPR013112">
    <property type="entry name" value="FAD-bd_8"/>
</dbReference>
<dbReference type="EMBL" id="JASNQZ010000015">
    <property type="protein sequence ID" value="KAL0946860.1"/>
    <property type="molecule type" value="Genomic_DNA"/>
</dbReference>
<evidence type="ECO:0000256" key="10">
    <source>
        <dbReference type="ARBA" id="ARBA00023180"/>
    </source>
</evidence>
<evidence type="ECO:0000256" key="2">
    <source>
        <dbReference type="ARBA" id="ARBA00006278"/>
    </source>
</evidence>
<feature type="domain" description="FAD-binding FR-type" evidence="13">
    <location>
        <begin position="382"/>
        <end position="513"/>
    </location>
</feature>
<evidence type="ECO:0000259" key="13">
    <source>
        <dbReference type="PROSITE" id="PS51384"/>
    </source>
</evidence>
<dbReference type="PANTHER" id="PTHR32361:SF9">
    <property type="entry name" value="FERRIC REDUCTASE TRANSMEMBRANE COMPONENT 3-RELATED"/>
    <property type="match status" value="1"/>
</dbReference>
<dbReference type="CDD" id="cd06186">
    <property type="entry name" value="NOX_Duox_like_FAD_NADP"/>
    <property type="match status" value="1"/>
</dbReference>
<sequence>MSTPNPPTPPYTDDVQWITAYLVIHMMSPTSYWYAYILWFAIGFVFLAFAILHWTGSRGGYLGAYWSKWAIRRRTWRGKRALDRARKYGTRAQPMSLPSNGQLLCIVALPVITIILGCVGPDYIAPQQSFFSPRALQRRAWDVTSFFMYQPQYTIPRAWWTAGGRAGILAFALTPLCVLFALKAPPFALFALPFTTQMHFDKLAWLHRWTGLLIWVVTAIHVALWSVQLATEKRMGTPDVAYKFAWQYEKFLYGWIAFIILTALIALSMHPLRKRHYEAFYALHILLVPMSLVMMALHHPPVWWWCWSALALWLGERLWRATWWLNINGFFGANSSPAVDAKFIPQPFPQDLESSSPRYPPTHSYPPVRSHIPQLSIASINDTYVPPPGYACAELVSGATVRLTYISPGLQPWAPGQHFLINIPSVSKLTSHPFTAASVCDEQAPTDAGRVIVFLVRAKSGWTKDLWDYVVHLLSSGHVHPPHEKPPGDSHLPNNGVLLKMYVDGPFGSSVRAQWRKHSTALIIVGGSGVSFGLSILEFICMCLAGRDGKYLGGHAGGWGKKGFRIRRVRFVWIVREYAHIHWCASILRRCMGMIPDPGLEVNIFVTSAAPSLPRQLPSLSTRRRLPDADPRTPATADPLIPPSPKFAEDARRSRRDSIDSIVSGYGSDTSHDSYIDTSPVTPVFGDEDHDNSEVGPYDNYTLDLTNFDGDNEVSLPGEDALNKRVQKTGKIRRAKSRKASMSAGRQPQRPKRLPSPSPTRKERHTRGDQSLTSVDGLLTPSWQRQPDHHEHRSGDPRADSRTSGFDDDDTSTLRPSSLSFTPIAQKHLSMQDQYSPTGNDSPVKENQPMTSQSPFLGERDDAAHAGAMLKLFVDPREMHDVSVVSEHARPGKPRLDKILADEVESARGSVVVACCGPTSLNAMVRKSIAAQIDPARIRRGDSRGFINLVSEDFEY</sequence>
<dbReference type="Proteomes" id="UP001556367">
    <property type="component" value="Unassembled WGS sequence"/>
</dbReference>
<dbReference type="Pfam" id="PF01794">
    <property type="entry name" value="Ferric_reduct"/>
    <property type="match status" value="1"/>
</dbReference>
<evidence type="ECO:0000256" key="1">
    <source>
        <dbReference type="ARBA" id="ARBA00004141"/>
    </source>
</evidence>
<keyword evidence="4 12" id="KW-0812">Transmembrane</keyword>
<dbReference type="PROSITE" id="PS51384">
    <property type="entry name" value="FAD_FR"/>
    <property type="match status" value="1"/>
</dbReference>
<dbReference type="Pfam" id="PF08022">
    <property type="entry name" value="FAD_binding_8"/>
    <property type="match status" value="1"/>
</dbReference>
<feature type="transmembrane region" description="Helical" evidence="12">
    <location>
        <begin position="251"/>
        <end position="267"/>
    </location>
</feature>
<dbReference type="SFLD" id="SFLDS00052">
    <property type="entry name" value="Ferric_Reductase_Domain"/>
    <property type="match status" value="1"/>
</dbReference>
<feature type="compositionally biased region" description="Basic residues" evidence="11">
    <location>
        <begin position="725"/>
        <end position="739"/>
    </location>
</feature>
<dbReference type="InterPro" id="IPR017927">
    <property type="entry name" value="FAD-bd_FR_type"/>
</dbReference>
<evidence type="ECO:0000256" key="8">
    <source>
        <dbReference type="ARBA" id="ARBA00023065"/>
    </source>
</evidence>
<evidence type="ECO:0000313" key="14">
    <source>
        <dbReference type="EMBL" id="KAL0946860.1"/>
    </source>
</evidence>
<feature type="transmembrane region" description="Helical" evidence="12">
    <location>
        <begin position="212"/>
        <end position="231"/>
    </location>
</feature>
<keyword evidence="6 12" id="KW-1133">Transmembrane helix</keyword>
<dbReference type="SFLD" id="SFLDG01168">
    <property type="entry name" value="Ferric_reductase_subgroup_(FRE"/>
    <property type="match status" value="1"/>
</dbReference>
<dbReference type="PANTHER" id="PTHR32361">
    <property type="entry name" value="FERRIC/CUPRIC REDUCTASE TRANSMEMBRANE COMPONENT"/>
    <property type="match status" value="1"/>
</dbReference>
<evidence type="ECO:0000256" key="12">
    <source>
        <dbReference type="SAM" id="Phobius"/>
    </source>
</evidence>
<keyword evidence="7" id="KW-0560">Oxidoreductase</keyword>
<feature type="transmembrane region" description="Helical" evidence="12">
    <location>
        <begin position="168"/>
        <end position="192"/>
    </location>
</feature>
<dbReference type="InterPro" id="IPR039261">
    <property type="entry name" value="FNR_nucleotide-bd"/>
</dbReference>
<feature type="compositionally biased region" description="Polar residues" evidence="11">
    <location>
        <begin position="813"/>
        <end position="841"/>
    </location>
</feature>
<name>A0ABR3IUG5_9AGAR</name>
<keyword evidence="3" id="KW-0813">Transport</keyword>
<evidence type="ECO:0000256" key="4">
    <source>
        <dbReference type="ARBA" id="ARBA00022692"/>
    </source>
</evidence>
<organism evidence="14 15">
    <name type="scientific">Hohenbuehelia grisea</name>
    <dbReference type="NCBI Taxonomy" id="104357"/>
    <lineage>
        <taxon>Eukaryota</taxon>
        <taxon>Fungi</taxon>
        <taxon>Dikarya</taxon>
        <taxon>Basidiomycota</taxon>
        <taxon>Agaricomycotina</taxon>
        <taxon>Agaricomycetes</taxon>
        <taxon>Agaricomycetidae</taxon>
        <taxon>Agaricales</taxon>
        <taxon>Pleurotineae</taxon>
        <taxon>Pleurotaceae</taxon>
        <taxon>Hohenbuehelia</taxon>
    </lineage>
</organism>
<evidence type="ECO:0000256" key="3">
    <source>
        <dbReference type="ARBA" id="ARBA00022448"/>
    </source>
</evidence>
<dbReference type="InterPro" id="IPR013121">
    <property type="entry name" value="Fe_red_NAD-bd_6"/>
</dbReference>
<feature type="transmembrane region" description="Helical" evidence="12">
    <location>
        <begin position="33"/>
        <end position="52"/>
    </location>
</feature>
<comment type="similarity">
    <text evidence="2">Belongs to the ferric reductase (FRE) family.</text>
</comment>
<evidence type="ECO:0000256" key="9">
    <source>
        <dbReference type="ARBA" id="ARBA00023136"/>
    </source>
</evidence>
<accession>A0ABR3IUG5</accession>
<gene>
    <name evidence="14" type="ORF">HGRIS_013027</name>
</gene>
<keyword evidence="8" id="KW-0406">Ion transport</keyword>
<reference evidence="15" key="1">
    <citation type="submission" date="2024-06" db="EMBL/GenBank/DDBJ databases">
        <title>Multi-omics analyses provide insights into the biosynthesis of the anticancer antibiotic pleurotin in Hohenbuehelia grisea.</title>
        <authorList>
            <person name="Weaver J.A."/>
            <person name="Alberti F."/>
        </authorList>
    </citation>
    <scope>NUCLEOTIDE SEQUENCE [LARGE SCALE GENOMIC DNA]</scope>
    <source>
        <strain evidence="15">T-177</strain>
    </source>
</reference>
<dbReference type="Pfam" id="PF08030">
    <property type="entry name" value="NAD_binding_6"/>
    <property type="match status" value="1"/>
</dbReference>
<evidence type="ECO:0000313" key="15">
    <source>
        <dbReference type="Proteomes" id="UP001556367"/>
    </source>
</evidence>
<feature type="compositionally biased region" description="Basic and acidic residues" evidence="11">
    <location>
        <begin position="647"/>
        <end position="659"/>
    </location>
</feature>
<evidence type="ECO:0000256" key="5">
    <source>
        <dbReference type="ARBA" id="ARBA00022982"/>
    </source>
</evidence>
<comment type="caution">
    <text evidence="14">The sequence shown here is derived from an EMBL/GenBank/DDBJ whole genome shotgun (WGS) entry which is preliminary data.</text>
</comment>
<dbReference type="InterPro" id="IPR013130">
    <property type="entry name" value="Fe3_Rdtase_TM_dom"/>
</dbReference>
<evidence type="ECO:0000256" key="6">
    <source>
        <dbReference type="ARBA" id="ARBA00022989"/>
    </source>
</evidence>
<comment type="subcellular location">
    <subcellularLocation>
        <location evidence="1">Membrane</location>
        <topology evidence="1">Multi-pass membrane protein</topology>
    </subcellularLocation>
</comment>
<feature type="compositionally biased region" description="Basic and acidic residues" evidence="11">
    <location>
        <begin position="786"/>
        <end position="801"/>
    </location>
</feature>
<evidence type="ECO:0000256" key="7">
    <source>
        <dbReference type="ARBA" id="ARBA00023002"/>
    </source>
</evidence>
<feature type="region of interest" description="Disordered" evidence="11">
    <location>
        <begin position="713"/>
        <end position="855"/>
    </location>
</feature>
<protein>
    <recommendedName>
        <fullName evidence="13">FAD-binding FR-type domain-containing protein</fullName>
    </recommendedName>
</protein>
<feature type="region of interest" description="Disordered" evidence="11">
    <location>
        <begin position="617"/>
        <end position="698"/>
    </location>
</feature>